<evidence type="ECO:0000313" key="3">
    <source>
        <dbReference type="EMBL" id="CDP37305.1"/>
    </source>
</evidence>
<keyword evidence="2" id="KW-0472">Membrane</keyword>
<organism evidence="3">
    <name type="scientific">Blastobotrys adeninivorans</name>
    <name type="common">Yeast</name>
    <name type="synonym">Arxula adeninivorans</name>
    <dbReference type="NCBI Taxonomy" id="409370"/>
    <lineage>
        <taxon>Eukaryota</taxon>
        <taxon>Fungi</taxon>
        <taxon>Dikarya</taxon>
        <taxon>Ascomycota</taxon>
        <taxon>Saccharomycotina</taxon>
        <taxon>Dipodascomycetes</taxon>
        <taxon>Dipodascales</taxon>
        <taxon>Trichomonascaceae</taxon>
        <taxon>Blastobotrys</taxon>
    </lineage>
</organism>
<feature type="transmembrane region" description="Helical" evidence="2">
    <location>
        <begin position="68"/>
        <end position="89"/>
    </location>
</feature>
<evidence type="ECO:0000256" key="1">
    <source>
        <dbReference type="SAM" id="MobiDB-lite"/>
    </source>
</evidence>
<dbReference type="AlphaFoldDB" id="A0A060T866"/>
<reference evidence="3" key="1">
    <citation type="submission" date="2014-02" db="EMBL/GenBank/DDBJ databases">
        <authorList>
            <person name="Genoscope - CEA"/>
        </authorList>
    </citation>
    <scope>NUCLEOTIDE SEQUENCE</scope>
    <source>
        <strain evidence="3">LS3</strain>
    </source>
</reference>
<proteinExistence type="predicted"/>
<keyword evidence="2" id="KW-1133">Transmembrane helix</keyword>
<evidence type="ECO:0000256" key="2">
    <source>
        <dbReference type="SAM" id="Phobius"/>
    </source>
</evidence>
<feature type="region of interest" description="Disordered" evidence="1">
    <location>
        <begin position="1"/>
        <end position="20"/>
    </location>
</feature>
<keyword evidence="2" id="KW-0812">Transmembrane</keyword>
<gene>
    <name evidence="3" type="ORF">GNLVRS02_ARAD1D08426g</name>
</gene>
<reference evidence="3" key="2">
    <citation type="submission" date="2014-06" db="EMBL/GenBank/DDBJ databases">
        <title>The complete genome of Blastobotrys (Arxula) adeninivorans LS3 - a yeast of biotechnological interest.</title>
        <authorList>
            <person name="Kunze G."/>
            <person name="Gaillardin C."/>
            <person name="Czernicka M."/>
            <person name="Durrens P."/>
            <person name="Martin T."/>
            <person name="Boer E."/>
            <person name="Gabaldon T."/>
            <person name="Cruz J."/>
            <person name="Talla E."/>
            <person name="Marck C."/>
            <person name="Goffeau A."/>
            <person name="Barbe V."/>
            <person name="Baret P."/>
            <person name="Baronian K."/>
            <person name="Beier S."/>
            <person name="Bleykasten C."/>
            <person name="Bode R."/>
            <person name="Casaregola S."/>
            <person name="Despons L."/>
            <person name="Fairhead C."/>
            <person name="Giersberg M."/>
            <person name="Gierski P."/>
            <person name="Hahnel U."/>
            <person name="Hartmann A."/>
            <person name="Jankowska D."/>
            <person name="Jubin C."/>
            <person name="Jung P."/>
            <person name="Lafontaine I."/>
            <person name="Leh-Louis V."/>
            <person name="Lemaire M."/>
            <person name="Marcet-Houben M."/>
            <person name="Mascher M."/>
            <person name="Morel G."/>
            <person name="Richard G.-F."/>
            <person name="Riechen J."/>
            <person name="Sacerdot C."/>
            <person name="Sarkar A."/>
            <person name="Savel G."/>
            <person name="Schacherer J."/>
            <person name="Sherman D."/>
            <person name="Straub M.-L."/>
            <person name="Stein N."/>
            <person name="Thierry A."/>
            <person name="Trautwein-Schult A."/>
            <person name="Westhof E."/>
            <person name="Worch S."/>
            <person name="Dujon B."/>
            <person name="Souciet J.-L."/>
            <person name="Wincker P."/>
            <person name="Scholz U."/>
            <person name="Neuveglise N."/>
        </authorList>
    </citation>
    <scope>NUCLEOTIDE SEQUENCE</scope>
    <source>
        <strain evidence="3">LS3</strain>
    </source>
</reference>
<dbReference type="EMBL" id="HG937694">
    <property type="protein sequence ID" value="CDP37305.1"/>
    <property type="molecule type" value="Genomic_DNA"/>
</dbReference>
<name>A0A060T866_BLAAD</name>
<sequence length="91" mass="10234">MSANLRGVSLSHHQALDSPQYEAKHELDIISANLPRQLSNHEQVTKHPADVSSFHNARSRHFSIAHSLGFSDAPSCFIFLFFGTFAFPYSY</sequence>
<protein>
    <submittedName>
        <fullName evidence="3">ARAD1D08426p</fullName>
    </submittedName>
</protein>
<accession>A0A060T866</accession>